<feature type="transmembrane region" description="Helical" evidence="6">
    <location>
        <begin position="524"/>
        <end position="546"/>
    </location>
</feature>
<dbReference type="PROSITE" id="PS50850">
    <property type="entry name" value="MFS"/>
    <property type="match status" value="1"/>
</dbReference>
<dbReference type="GO" id="GO:0005778">
    <property type="term" value="C:peroxisomal membrane"/>
    <property type="evidence" value="ECO:0007669"/>
    <property type="project" value="InterPro"/>
</dbReference>
<dbReference type="SUPFAM" id="SSF103473">
    <property type="entry name" value="MFS general substrate transporter"/>
    <property type="match status" value="1"/>
</dbReference>
<dbReference type="PANTHER" id="PTHR43791:SF46">
    <property type="entry name" value="MAJOR FACILITATOR SUPERFAMILY (MFS) PROFILE DOMAIN-CONTAINING PROTEIN-RELATED"/>
    <property type="match status" value="1"/>
</dbReference>
<protein>
    <submittedName>
        <fullName evidence="8">Putative MFS transporter</fullName>
    </submittedName>
</protein>
<dbReference type="FunFam" id="1.20.1250.20:FF:000034">
    <property type="entry name" value="MFS general substrate transporter"/>
    <property type="match status" value="1"/>
</dbReference>
<evidence type="ECO:0000256" key="5">
    <source>
        <dbReference type="ARBA" id="ARBA00023136"/>
    </source>
</evidence>
<evidence type="ECO:0000256" key="6">
    <source>
        <dbReference type="SAM" id="Phobius"/>
    </source>
</evidence>
<proteinExistence type="predicted"/>
<gene>
    <name evidence="8" type="ORF">BO70DRAFT_373932</name>
</gene>
<feature type="transmembrane region" description="Helical" evidence="6">
    <location>
        <begin position="583"/>
        <end position="601"/>
    </location>
</feature>
<dbReference type="InterPro" id="IPR011701">
    <property type="entry name" value="MFS"/>
</dbReference>
<feature type="transmembrane region" description="Helical" evidence="6">
    <location>
        <begin position="882"/>
        <end position="903"/>
    </location>
</feature>
<dbReference type="GeneID" id="37067180"/>
<evidence type="ECO:0000256" key="1">
    <source>
        <dbReference type="ARBA" id="ARBA00004141"/>
    </source>
</evidence>
<feature type="transmembrane region" description="Helical" evidence="6">
    <location>
        <begin position="553"/>
        <end position="577"/>
    </location>
</feature>
<evidence type="ECO:0000313" key="8">
    <source>
        <dbReference type="EMBL" id="PWY70220.1"/>
    </source>
</evidence>
<comment type="subcellular location">
    <subcellularLocation>
        <location evidence="1">Membrane</location>
        <topology evidence="1">Multi-pass membrane protein</topology>
    </subcellularLocation>
</comment>
<dbReference type="InterPro" id="IPR020846">
    <property type="entry name" value="MFS_dom"/>
</dbReference>
<accession>A0A317VEB2</accession>
<feature type="transmembrane region" description="Helical" evidence="6">
    <location>
        <begin position="484"/>
        <end position="504"/>
    </location>
</feature>
<evidence type="ECO:0000256" key="3">
    <source>
        <dbReference type="ARBA" id="ARBA00022692"/>
    </source>
</evidence>
<keyword evidence="4 6" id="KW-1133">Transmembrane helix</keyword>
<dbReference type="EMBL" id="MSFL01000031">
    <property type="protein sequence ID" value="PWY70220.1"/>
    <property type="molecule type" value="Genomic_DNA"/>
</dbReference>
<dbReference type="GO" id="GO:0022857">
    <property type="term" value="F:transmembrane transporter activity"/>
    <property type="evidence" value="ECO:0007669"/>
    <property type="project" value="InterPro"/>
</dbReference>
<keyword evidence="9" id="KW-1185">Reference proteome</keyword>
<organism evidence="8 9">
    <name type="scientific">Aspergillus heteromorphus CBS 117.55</name>
    <dbReference type="NCBI Taxonomy" id="1448321"/>
    <lineage>
        <taxon>Eukaryota</taxon>
        <taxon>Fungi</taxon>
        <taxon>Dikarya</taxon>
        <taxon>Ascomycota</taxon>
        <taxon>Pezizomycotina</taxon>
        <taxon>Eurotiomycetes</taxon>
        <taxon>Eurotiomycetidae</taxon>
        <taxon>Eurotiales</taxon>
        <taxon>Aspergillaceae</taxon>
        <taxon>Aspergillus</taxon>
        <taxon>Aspergillus subgen. Circumdati</taxon>
    </lineage>
</organism>
<evidence type="ECO:0000256" key="4">
    <source>
        <dbReference type="ARBA" id="ARBA00022989"/>
    </source>
</evidence>
<dbReference type="Proteomes" id="UP000247233">
    <property type="component" value="Unassembled WGS sequence"/>
</dbReference>
<dbReference type="Gene3D" id="1.20.1250.20">
    <property type="entry name" value="MFS general substrate transporter like domains"/>
    <property type="match status" value="2"/>
</dbReference>
<dbReference type="PANTHER" id="PTHR43791">
    <property type="entry name" value="PERMEASE-RELATED"/>
    <property type="match status" value="1"/>
</dbReference>
<dbReference type="RefSeq" id="XP_025395820.1">
    <property type="nucleotide sequence ID" value="XM_025544943.1"/>
</dbReference>
<name>A0A317VEB2_9EURO</name>
<dbReference type="InterPro" id="IPR006966">
    <property type="entry name" value="Peroxin-3"/>
</dbReference>
<dbReference type="InterPro" id="IPR036259">
    <property type="entry name" value="MFS_trans_sf"/>
</dbReference>
<dbReference type="Pfam" id="PF04882">
    <property type="entry name" value="Peroxin-3"/>
    <property type="match status" value="1"/>
</dbReference>
<evidence type="ECO:0000313" key="9">
    <source>
        <dbReference type="Proteomes" id="UP000247233"/>
    </source>
</evidence>
<feature type="transmembrane region" description="Helical" evidence="6">
    <location>
        <begin position="818"/>
        <end position="839"/>
    </location>
</feature>
<reference evidence="8 9" key="1">
    <citation type="submission" date="2016-12" db="EMBL/GenBank/DDBJ databases">
        <title>The genomes of Aspergillus section Nigri reveals drivers in fungal speciation.</title>
        <authorList>
            <consortium name="DOE Joint Genome Institute"/>
            <person name="Vesth T.C."/>
            <person name="Nybo J."/>
            <person name="Theobald S."/>
            <person name="Brandl J."/>
            <person name="Frisvad J.C."/>
            <person name="Nielsen K.F."/>
            <person name="Lyhne E.K."/>
            <person name="Kogle M.E."/>
            <person name="Kuo A."/>
            <person name="Riley R."/>
            <person name="Clum A."/>
            <person name="Nolan M."/>
            <person name="Lipzen A."/>
            <person name="Salamov A."/>
            <person name="Henrissat B."/>
            <person name="Wiebenga A."/>
            <person name="De Vries R.P."/>
            <person name="Grigoriev I.V."/>
            <person name="Mortensen U.H."/>
            <person name="Andersen M.R."/>
            <person name="Baker S.E."/>
        </authorList>
    </citation>
    <scope>NUCLEOTIDE SEQUENCE [LARGE SCALE GENOMIC DNA]</scope>
    <source>
        <strain evidence="8 9">CBS 117.55</strain>
    </source>
</reference>
<feature type="transmembrane region" description="Helical" evidence="6">
    <location>
        <begin position="613"/>
        <end position="634"/>
    </location>
</feature>
<feature type="transmembrane region" description="Helical" evidence="6">
    <location>
        <begin position="757"/>
        <end position="779"/>
    </location>
</feature>
<evidence type="ECO:0000256" key="2">
    <source>
        <dbReference type="ARBA" id="ARBA00022448"/>
    </source>
</evidence>
<dbReference type="Pfam" id="PF07690">
    <property type="entry name" value="MFS_1"/>
    <property type="match status" value="1"/>
</dbReference>
<dbReference type="VEuPathDB" id="FungiDB:BO70DRAFT_373932"/>
<sequence>MISASRRWLRRNRKGLAIGAGVLGAGYLAGQYILSKISEARERMSSDRIARENLRRRFEQNQTDCTYTVLALLPTAAEDILEALPVEELTKELQKKRAERLARLNAGEGTGSDLSSVSPSIADDDRRSLSSFQSDSFVRTSQLGEPSFEGGGSPQPKRNKTQLWNEVKITSVTRSFTLIYTLSLLTIFTRIQLNLLGRRNYLSSVISLASPPTDAPTIRLEDHDDDDLTQTLGNDFETNRRYLAFSWWLLHRGWKQLMDEVQTAVTEVFGPLHPREDVSLSKLSELTLQVRRKIEGDTEENRKHRKWLSYLLPPQEEENLLLDASGVLRVIEPSTPQTTATLRHLLDETADLIDSPTFTRVMLLLNNECFQTLIQQCMADAFKLSSQAPGSVPQSFSSVATVVPMPDSSDPRTKLANVLAVLARQAHVIGNGTAPPNLYLAAMDQGVRELEAFAAAEDHIEALVSDPPRLTTTTERKLMAKIDWHIVPCLCVLYLLAFLDRVNISNAAVLGLQKDLHIVTGTNYNTVLTMFFIPYVIFEIPSNILLKKLRPHVWLSICMFMFGVVMICQGFVSSWGGLMTTRWFLGLFETGMFPGCFYLLGMWYKRSEAQKRFTFFFSSTTLAGAFGGLLASGLGKMNGVRGYGGWRWVFIVEGIITCVVALIWYFVIPGFPEDVKWLDEEERTYIRAKLAQDVGTAGHDAPMGLHDVLAVFKDCKQTLHWRIYVFRPDCHCIRICSFRSYHHQDLRLWRYIYITRLNLYSIPPWAAAFVFSMVIATLSDKARHRFAFTLAPMMIAMAGYGILLNIHGKTHRHVEYGALFMVTCGSYSAMPVIICWFAMNLGGHRRRSVGTAWQIGFGNIGGIISTYSFLAKDAPLYRDGYIIGLSFLCFSAACCIAYFVAVWTENKRRDRVMANGASVELRAEEQEHLGDLAVTYRYSY</sequence>
<dbReference type="AlphaFoldDB" id="A0A317VEB2"/>
<evidence type="ECO:0000259" key="7">
    <source>
        <dbReference type="PROSITE" id="PS50850"/>
    </source>
</evidence>
<comment type="caution">
    <text evidence="8">The sequence shown here is derived from an EMBL/GenBank/DDBJ whole genome shotgun (WGS) entry which is preliminary data.</text>
</comment>
<feature type="domain" description="Major facilitator superfamily (MFS) profile" evidence="7">
    <location>
        <begin position="486"/>
        <end position="909"/>
    </location>
</feature>
<keyword evidence="5 6" id="KW-0472">Membrane</keyword>
<feature type="transmembrane region" description="Helical" evidence="6">
    <location>
        <begin position="851"/>
        <end position="870"/>
    </location>
</feature>
<dbReference type="OrthoDB" id="45930at2759"/>
<keyword evidence="2" id="KW-0813">Transport</keyword>
<keyword evidence="3 6" id="KW-0812">Transmembrane</keyword>
<dbReference type="GO" id="GO:0007031">
    <property type="term" value="P:peroxisome organization"/>
    <property type="evidence" value="ECO:0007669"/>
    <property type="project" value="InterPro"/>
</dbReference>
<feature type="transmembrane region" description="Helical" evidence="6">
    <location>
        <begin position="785"/>
        <end position="806"/>
    </location>
</feature>
<dbReference type="GO" id="GO:0005886">
    <property type="term" value="C:plasma membrane"/>
    <property type="evidence" value="ECO:0007669"/>
    <property type="project" value="TreeGrafter"/>
</dbReference>
<feature type="transmembrane region" description="Helical" evidence="6">
    <location>
        <begin position="646"/>
        <end position="668"/>
    </location>
</feature>